<dbReference type="Proteomes" id="UP001143372">
    <property type="component" value="Unassembled WGS sequence"/>
</dbReference>
<reference evidence="8" key="2">
    <citation type="submission" date="2023-01" db="EMBL/GenBank/DDBJ databases">
        <authorList>
            <person name="Sun Q."/>
            <person name="Evtushenko L."/>
        </authorList>
    </citation>
    <scope>NUCLEOTIDE SEQUENCE</scope>
    <source>
        <strain evidence="8">VKM B-2347</strain>
    </source>
</reference>
<evidence type="ECO:0000313" key="8">
    <source>
        <dbReference type="EMBL" id="GLK68681.1"/>
    </source>
</evidence>
<dbReference type="PANTHER" id="PTHR30287:SF1">
    <property type="entry name" value="INNER MEMBRANE PROTEIN"/>
    <property type="match status" value="1"/>
</dbReference>
<comment type="caution">
    <text evidence="8">The sequence shown here is derived from an EMBL/GenBank/DDBJ whole genome shotgun (WGS) entry which is preliminary data.</text>
</comment>
<feature type="transmembrane region" description="Helical" evidence="6">
    <location>
        <begin position="699"/>
        <end position="723"/>
    </location>
</feature>
<evidence type="ECO:0000256" key="3">
    <source>
        <dbReference type="ARBA" id="ARBA00022692"/>
    </source>
</evidence>
<dbReference type="InterPro" id="IPR003838">
    <property type="entry name" value="ABC3_permease_C"/>
</dbReference>
<dbReference type="InterPro" id="IPR038766">
    <property type="entry name" value="Membrane_comp_ABC_pdt"/>
</dbReference>
<name>A0A9W6MW68_9HYPH</name>
<feature type="transmembrane region" description="Helical" evidence="6">
    <location>
        <begin position="744"/>
        <end position="772"/>
    </location>
</feature>
<evidence type="ECO:0000313" key="9">
    <source>
        <dbReference type="Proteomes" id="UP001143372"/>
    </source>
</evidence>
<sequence length="824" mass="85439">MFLLCLALGVAAIAGVGSLARGLTEGLAREGRTILGGDAAFSLTPNEATPAARATLDAKGRVSEVATLRSMARAASGDAALVELKAVDGAWPLVGAATLDPALSLGDALAEKDGVWGAVADPALLARLDLKLGDRFRIGSLQFEARARLTAEPDRLSEGVGFGPRVVIGEAALRASGLVQPGSLVKWTYRLVLPDGARGDAAVADTIAAVEREAPDSAFDARSRLNAAPQLERNVGRFTQFLTIIGLAALVVGGVGVANAVSAFVDRKRETIAVLKSLGASGGTVFLIHLAQVAALGALGIAVGLVVGASLPFVAIAALKDVVPLPLAPSIYPRELGLAAAYGALAALAFAFWPLGRAHDVPVAALFREHVAPERRLPRFGYIAATAALAAGLAGLAVFAAYDRRIATIFVGATLATFVALRLVAWAIMKLAARAPRPRRTELRLALANVHRPGALTPSVVLSLGLGLVLMVTLTLIDSSIRQQLSNELPARAPSFFFLDIPRADREAFAGLIRSKAPEAKLESVPMLRGSFVSIKGAPPDEASINPESRWALKGDRGVTFADAVPEGSRVVEGEWWTPDYAGAPLVSFDRKLGKALGLSIGDEIGVNVLGRTITAKVANFREIAWETIGINFFMVFSPNTFAGAPYMNLATVTFPGGGGDAQEFALMRDATKAFPSITAIRVKDALTSISAVVGNLAIAIRVASGVTLVASVLVLAGALAAGHRRRVYEAVILKTLGATRKRLLAAFAAEYALLGAITAVFGLAVGSVAAWGVTVGIMGIDFAFDPVGAGIAALGALALTIALGLVGTWRVLGEKPARHLRSM</sequence>
<keyword evidence="9" id="KW-1185">Reference proteome</keyword>
<gene>
    <name evidence="8" type="ORF">GCM10008179_23190</name>
</gene>
<evidence type="ECO:0000256" key="2">
    <source>
        <dbReference type="ARBA" id="ARBA00022475"/>
    </source>
</evidence>
<evidence type="ECO:0000256" key="6">
    <source>
        <dbReference type="SAM" id="Phobius"/>
    </source>
</evidence>
<feature type="domain" description="ABC3 transporter permease C-terminal" evidence="7">
    <location>
        <begin position="703"/>
        <end position="815"/>
    </location>
</feature>
<feature type="transmembrane region" description="Helical" evidence="6">
    <location>
        <begin position="380"/>
        <end position="402"/>
    </location>
</feature>
<dbReference type="GO" id="GO:0005886">
    <property type="term" value="C:plasma membrane"/>
    <property type="evidence" value="ECO:0007669"/>
    <property type="project" value="UniProtKB-SubCell"/>
</dbReference>
<evidence type="ECO:0000256" key="4">
    <source>
        <dbReference type="ARBA" id="ARBA00022989"/>
    </source>
</evidence>
<feature type="transmembrane region" description="Helical" evidence="6">
    <location>
        <begin position="241"/>
        <end position="265"/>
    </location>
</feature>
<comment type="subcellular location">
    <subcellularLocation>
        <location evidence="1">Cell membrane</location>
        <topology evidence="1">Multi-pass membrane protein</topology>
    </subcellularLocation>
</comment>
<feature type="transmembrane region" description="Helical" evidence="6">
    <location>
        <begin position="792"/>
        <end position="813"/>
    </location>
</feature>
<dbReference type="EMBL" id="BSFI01000008">
    <property type="protein sequence ID" value="GLK68681.1"/>
    <property type="molecule type" value="Genomic_DNA"/>
</dbReference>
<organism evidence="8 9">
    <name type="scientific">Hansschlegelia plantiphila</name>
    <dbReference type="NCBI Taxonomy" id="374655"/>
    <lineage>
        <taxon>Bacteria</taxon>
        <taxon>Pseudomonadati</taxon>
        <taxon>Pseudomonadota</taxon>
        <taxon>Alphaproteobacteria</taxon>
        <taxon>Hyphomicrobiales</taxon>
        <taxon>Methylopilaceae</taxon>
        <taxon>Hansschlegelia</taxon>
    </lineage>
</organism>
<protein>
    <submittedName>
        <fullName evidence="8">ABC transporter permease</fullName>
    </submittedName>
</protein>
<dbReference type="AlphaFoldDB" id="A0A9W6MW68"/>
<reference evidence="8" key="1">
    <citation type="journal article" date="2014" name="Int. J. Syst. Evol. Microbiol.">
        <title>Complete genome sequence of Corynebacterium casei LMG S-19264T (=DSM 44701T), isolated from a smear-ripened cheese.</title>
        <authorList>
            <consortium name="US DOE Joint Genome Institute (JGI-PGF)"/>
            <person name="Walter F."/>
            <person name="Albersmeier A."/>
            <person name="Kalinowski J."/>
            <person name="Ruckert C."/>
        </authorList>
    </citation>
    <scope>NUCLEOTIDE SEQUENCE</scope>
    <source>
        <strain evidence="8">VKM B-2347</strain>
    </source>
</reference>
<feature type="domain" description="ABC3 transporter permease C-terminal" evidence="7">
    <location>
        <begin position="244"/>
        <end position="357"/>
    </location>
</feature>
<feature type="transmembrane region" description="Helical" evidence="6">
    <location>
        <begin position="408"/>
        <end position="433"/>
    </location>
</feature>
<keyword evidence="2" id="KW-1003">Cell membrane</keyword>
<keyword evidence="5 6" id="KW-0472">Membrane</keyword>
<dbReference type="PANTHER" id="PTHR30287">
    <property type="entry name" value="MEMBRANE COMPONENT OF PREDICTED ABC SUPERFAMILY METABOLITE UPTAKE TRANSPORTER"/>
    <property type="match status" value="1"/>
</dbReference>
<feature type="transmembrane region" description="Helical" evidence="6">
    <location>
        <begin position="339"/>
        <end position="359"/>
    </location>
</feature>
<feature type="transmembrane region" description="Helical" evidence="6">
    <location>
        <begin position="454"/>
        <end position="477"/>
    </location>
</feature>
<evidence type="ECO:0000259" key="7">
    <source>
        <dbReference type="Pfam" id="PF02687"/>
    </source>
</evidence>
<proteinExistence type="predicted"/>
<keyword evidence="4 6" id="KW-1133">Transmembrane helix</keyword>
<dbReference type="Pfam" id="PF02687">
    <property type="entry name" value="FtsX"/>
    <property type="match status" value="2"/>
</dbReference>
<accession>A0A9W6MW68</accession>
<evidence type="ECO:0000256" key="5">
    <source>
        <dbReference type="ARBA" id="ARBA00023136"/>
    </source>
</evidence>
<feature type="transmembrane region" description="Helical" evidence="6">
    <location>
        <begin position="286"/>
        <end position="319"/>
    </location>
</feature>
<evidence type="ECO:0000256" key="1">
    <source>
        <dbReference type="ARBA" id="ARBA00004651"/>
    </source>
</evidence>
<keyword evidence="3 6" id="KW-0812">Transmembrane</keyword>